<keyword evidence="2" id="KW-0444">Lipid biosynthesis</keyword>
<gene>
    <name evidence="9" type="ORF">Vau01_009280</name>
</gene>
<dbReference type="Proteomes" id="UP000612585">
    <property type="component" value="Unassembled WGS sequence"/>
</dbReference>
<keyword evidence="10" id="KW-1185">Reference proteome</keyword>
<comment type="pathway">
    <text evidence="1">Lipid metabolism.</text>
</comment>
<dbReference type="GO" id="GO:0006654">
    <property type="term" value="P:phosphatidic acid biosynthetic process"/>
    <property type="evidence" value="ECO:0007669"/>
    <property type="project" value="TreeGrafter"/>
</dbReference>
<evidence type="ECO:0000256" key="1">
    <source>
        <dbReference type="ARBA" id="ARBA00005189"/>
    </source>
</evidence>
<evidence type="ECO:0000259" key="8">
    <source>
        <dbReference type="SMART" id="SM00563"/>
    </source>
</evidence>
<dbReference type="InterPro" id="IPR002123">
    <property type="entry name" value="Plipid/glycerol_acylTrfase"/>
</dbReference>
<feature type="domain" description="Phospholipid/glycerol acyltransferase" evidence="8">
    <location>
        <begin position="84"/>
        <end position="196"/>
    </location>
</feature>
<dbReference type="Pfam" id="PF01553">
    <property type="entry name" value="Acyltransferase"/>
    <property type="match status" value="1"/>
</dbReference>
<dbReference type="CDD" id="cd07989">
    <property type="entry name" value="LPLAT_AGPAT-like"/>
    <property type="match status" value="1"/>
</dbReference>
<proteinExistence type="predicted"/>
<keyword evidence="4" id="KW-0443">Lipid metabolism</keyword>
<keyword evidence="5 9" id="KW-0012">Acyltransferase</keyword>
<feature type="transmembrane region" description="Helical" evidence="7">
    <location>
        <begin position="29"/>
        <end position="49"/>
    </location>
</feature>
<comment type="caution">
    <text evidence="9">The sequence shown here is derived from an EMBL/GenBank/DDBJ whole genome shotgun (WGS) entry which is preliminary data.</text>
</comment>
<evidence type="ECO:0000256" key="3">
    <source>
        <dbReference type="ARBA" id="ARBA00022679"/>
    </source>
</evidence>
<dbReference type="SMART" id="SM00563">
    <property type="entry name" value="PlsC"/>
    <property type="match status" value="1"/>
</dbReference>
<evidence type="ECO:0000256" key="4">
    <source>
        <dbReference type="ARBA" id="ARBA00023098"/>
    </source>
</evidence>
<keyword evidence="3" id="KW-0808">Transferase</keyword>
<sequence length="283" mass="29525">MLWRPASTCTTACLPRPGAEPIARPTTVAARVIAAAAVVLFAAVVLPLLPSARVPGASRRVARALLAALGVRHRVVGRITDRRALVVANHVSWLDVVVFAAHLPGRALAKTEVRDWPVIGRLAVAMGTVFIDRERPRTLPATVAGVADALRDGGSVVAFPEGTTWCGRAGGPLRPALFQAAVEAGAVVAPVRLTFALADGSPTTVAAFIGDESLLTSLRRVITARGLAVTLRAHPPIHPGLGATRRGLAGMTQSVLQVEPTTRVHMTGTSRPLQPSVAALRQS</sequence>
<keyword evidence="7" id="KW-0472">Membrane</keyword>
<organism evidence="9 10">
    <name type="scientific">Virgisporangium aurantiacum</name>
    <dbReference type="NCBI Taxonomy" id="175570"/>
    <lineage>
        <taxon>Bacteria</taxon>
        <taxon>Bacillati</taxon>
        <taxon>Actinomycetota</taxon>
        <taxon>Actinomycetes</taxon>
        <taxon>Micromonosporales</taxon>
        <taxon>Micromonosporaceae</taxon>
        <taxon>Virgisporangium</taxon>
    </lineage>
</organism>
<dbReference type="PANTHER" id="PTHR10434">
    <property type="entry name" value="1-ACYL-SN-GLYCEROL-3-PHOSPHATE ACYLTRANSFERASE"/>
    <property type="match status" value="1"/>
</dbReference>
<name>A0A8J4DYU8_9ACTN</name>
<evidence type="ECO:0000256" key="7">
    <source>
        <dbReference type="SAM" id="Phobius"/>
    </source>
</evidence>
<keyword evidence="7" id="KW-0812">Transmembrane</keyword>
<evidence type="ECO:0000256" key="2">
    <source>
        <dbReference type="ARBA" id="ARBA00022516"/>
    </source>
</evidence>
<evidence type="ECO:0000313" key="9">
    <source>
        <dbReference type="EMBL" id="GIJ53412.1"/>
    </source>
</evidence>
<dbReference type="AlphaFoldDB" id="A0A8J4DYU8"/>
<dbReference type="PANTHER" id="PTHR10434:SF64">
    <property type="entry name" value="1-ACYL-SN-GLYCEROL-3-PHOSPHATE ACYLTRANSFERASE-RELATED"/>
    <property type="match status" value="1"/>
</dbReference>
<dbReference type="EMBL" id="BOPG01000006">
    <property type="protein sequence ID" value="GIJ53412.1"/>
    <property type="molecule type" value="Genomic_DNA"/>
</dbReference>
<keyword evidence="7" id="KW-1133">Transmembrane helix</keyword>
<protein>
    <submittedName>
        <fullName evidence="9">1-acyl-sn-glycerol-3-phosphate acyltransferase</fullName>
    </submittedName>
</protein>
<feature type="region of interest" description="Disordered" evidence="6">
    <location>
        <begin position="264"/>
        <end position="283"/>
    </location>
</feature>
<dbReference type="RefSeq" id="WP_203987549.1">
    <property type="nucleotide sequence ID" value="NZ_BOPG01000006.1"/>
</dbReference>
<accession>A0A8J4DYU8</accession>
<evidence type="ECO:0000256" key="5">
    <source>
        <dbReference type="ARBA" id="ARBA00023315"/>
    </source>
</evidence>
<reference evidence="9" key="1">
    <citation type="submission" date="2021-01" db="EMBL/GenBank/DDBJ databases">
        <title>Whole genome shotgun sequence of Virgisporangium aurantiacum NBRC 16421.</title>
        <authorList>
            <person name="Komaki H."/>
            <person name="Tamura T."/>
        </authorList>
    </citation>
    <scope>NUCLEOTIDE SEQUENCE</scope>
    <source>
        <strain evidence="9">NBRC 16421</strain>
    </source>
</reference>
<dbReference type="GO" id="GO:0003841">
    <property type="term" value="F:1-acylglycerol-3-phosphate O-acyltransferase activity"/>
    <property type="evidence" value="ECO:0007669"/>
    <property type="project" value="TreeGrafter"/>
</dbReference>
<evidence type="ECO:0000313" key="10">
    <source>
        <dbReference type="Proteomes" id="UP000612585"/>
    </source>
</evidence>
<dbReference type="SUPFAM" id="SSF69593">
    <property type="entry name" value="Glycerol-3-phosphate (1)-acyltransferase"/>
    <property type="match status" value="1"/>
</dbReference>
<evidence type="ECO:0000256" key="6">
    <source>
        <dbReference type="SAM" id="MobiDB-lite"/>
    </source>
</evidence>